<keyword evidence="5" id="KW-1185">Reference proteome</keyword>
<feature type="domain" description="Reverse transcriptase/retrotransposon-derived protein RNase H-like" evidence="2">
    <location>
        <begin position="57"/>
        <end position="157"/>
    </location>
</feature>
<name>A0A395IJF9_9HELO</name>
<feature type="domain" description="Integrase zinc-binding" evidence="3">
    <location>
        <begin position="305"/>
        <end position="350"/>
    </location>
</feature>
<dbReference type="Pfam" id="PF17921">
    <property type="entry name" value="Integrase_H2C2"/>
    <property type="match status" value="1"/>
</dbReference>
<protein>
    <recommendedName>
        <fullName evidence="6">Reverse transcriptase/retrotransposon-derived protein RNase H-like domain-containing protein</fullName>
    </recommendedName>
</protein>
<organism evidence="4 5">
    <name type="scientific">Monilinia fructigena</name>
    <dbReference type="NCBI Taxonomy" id="38457"/>
    <lineage>
        <taxon>Eukaryota</taxon>
        <taxon>Fungi</taxon>
        <taxon>Dikarya</taxon>
        <taxon>Ascomycota</taxon>
        <taxon>Pezizomycotina</taxon>
        <taxon>Leotiomycetes</taxon>
        <taxon>Helotiales</taxon>
        <taxon>Sclerotiniaceae</taxon>
        <taxon>Monilinia</taxon>
    </lineage>
</organism>
<dbReference type="GO" id="GO:0003824">
    <property type="term" value="F:catalytic activity"/>
    <property type="evidence" value="ECO:0007669"/>
    <property type="project" value="UniProtKB-KW"/>
</dbReference>
<dbReference type="FunFam" id="3.30.70.270:FF:000063">
    <property type="entry name" value="Zinc knuckle domaincontaining protein"/>
    <property type="match status" value="1"/>
</dbReference>
<dbReference type="EMBL" id="QKRW01000050">
    <property type="protein sequence ID" value="RAL59608.1"/>
    <property type="molecule type" value="Genomic_DNA"/>
</dbReference>
<dbReference type="Proteomes" id="UP000249056">
    <property type="component" value="Unassembled WGS sequence"/>
</dbReference>
<evidence type="ECO:0000256" key="1">
    <source>
        <dbReference type="ARBA" id="ARBA00023268"/>
    </source>
</evidence>
<dbReference type="InterPro" id="IPR050951">
    <property type="entry name" value="Retrovirus_Pol_polyprotein"/>
</dbReference>
<dbReference type="AlphaFoldDB" id="A0A395IJF9"/>
<dbReference type="OrthoDB" id="3563554at2759"/>
<dbReference type="InterPro" id="IPR043502">
    <property type="entry name" value="DNA/RNA_pol_sf"/>
</dbReference>
<dbReference type="Pfam" id="PF17919">
    <property type="entry name" value="RT_RNaseH_2"/>
    <property type="match status" value="1"/>
</dbReference>
<dbReference type="InterPro" id="IPR043128">
    <property type="entry name" value="Rev_trsase/Diguanyl_cyclase"/>
</dbReference>
<proteinExistence type="predicted"/>
<evidence type="ECO:0000313" key="4">
    <source>
        <dbReference type="EMBL" id="RAL59608.1"/>
    </source>
</evidence>
<dbReference type="CDD" id="cd09274">
    <property type="entry name" value="RNase_HI_RT_Ty3"/>
    <property type="match status" value="1"/>
</dbReference>
<evidence type="ECO:0000259" key="2">
    <source>
        <dbReference type="Pfam" id="PF17919"/>
    </source>
</evidence>
<evidence type="ECO:0000313" key="5">
    <source>
        <dbReference type="Proteomes" id="UP000249056"/>
    </source>
</evidence>
<gene>
    <name evidence="4" type="ORF">DID88_006467</name>
</gene>
<evidence type="ECO:0008006" key="6">
    <source>
        <dbReference type="Google" id="ProtNLM"/>
    </source>
</evidence>
<dbReference type="SUPFAM" id="SSF56672">
    <property type="entry name" value="DNA/RNA polymerases"/>
    <property type="match status" value="1"/>
</dbReference>
<dbReference type="InterPro" id="IPR041588">
    <property type="entry name" value="Integrase_H2C2"/>
</dbReference>
<dbReference type="Gene3D" id="1.10.340.70">
    <property type="match status" value="1"/>
</dbReference>
<sequence>MDPEKVKAILEWQPPSSVKAVRSFLGFANFYRTFIRDYSDIVRPLTELTHKEQTFHWTDECQEVFTRLKEMFTTAPALVRFDKDKQTVIETDSSGWCIGGALLQYDEQGLLRPCAFFSKKNSPAECNYEIYDKEMLAIIRCLEAWDPELRSVSEFEIQRQMRWSLVLSRYNFSITYIQGKDNVRADALSRRPQDMPDNADERVDYRTKQLLQIRQEPGRTARIIKAAPVQVSPVEQVNSDAEVTLEELWTKTEGDDDNLRQAREAVRQGQRTFPTPLKLKVSISECSLSPEGRLMFRNRLWVPQDERLRTRMIQDVHDSKLCGHPGRENTTQILSRQYFWPQMSNDVRRF</sequence>
<accession>A0A395IJF9</accession>
<dbReference type="PANTHER" id="PTHR37984">
    <property type="entry name" value="PROTEIN CBG26694"/>
    <property type="match status" value="1"/>
</dbReference>
<evidence type="ECO:0000259" key="3">
    <source>
        <dbReference type="Pfam" id="PF17921"/>
    </source>
</evidence>
<keyword evidence="1" id="KW-0511">Multifunctional enzyme</keyword>
<dbReference type="InterPro" id="IPR041577">
    <property type="entry name" value="RT_RNaseH_2"/>
</dbReference>
<reference evidence="4 5" key="1">
    <citation type="submission" date="2018-06" db="EMBL/GenBank/DDBJ databases">
        <title>Genome Sequence of the Brown Rot Fungal Pathogen Monilinia fructigena.</title>
        <authorList>
            <person name="Landi L."/>
            <person name="De Miccolis Angelini R.M."/>
            <person name="Pollastro S."/>
            <person name="Abate D."/>
            <person name="Faretra F."/>
            <person name="Romanazzi G."/>
        </authorList>
    </citation>
    <scope>NUCLEOTIDE SEQUENCE [LARGE SCALE GENOMIC DNA]</scope>
    <source>
        <strain evidence="4 5">Mfrg269</strain>
    </source>
</reference>
<dbReference type="PANTHER" id="PTHR37984:SF5">
    <property type="entry name" value="PROTEIN NYNRIN-LIKE"/>
    <property type="match status" value="1"/>
</dbReference>
<comment type="caution">
    <text evidence="4">The sequence shown here is derived from an EMBL/GenBank/DDBJ whole genome shotgun (WGS) entry which is preliminary data.</text>
</comment>
<dbReference type="Gene3D" id="3.30.70.270">
    <property type="match status" value="1"/>
</dbReference>